<dbReference type="Pfam" id="PF04464">
    <property type="entry name" value="Glyphos_transf"/>
    <property type="match status" value="1"/>
</dbReference>
<dbReference type="GO" id="GO:0005886">
    <property type="term" value="C:plasma membrane"/>
    <property type="evidence" value="ECO:0007669"/>
    <property type="project" value="UniProtKB-SubCell"/>
</dbReference>
<dbReference type="SUPFAM" id="SSF53756">
    <property type="entry name" value="UDP-Glycosyltransferase/glycogen phosphorylase"/>
    <property type="match status" value="1"/>
</dbReference>
<keyword evidence="3" id="KW-1003">Cell membrane</keyword>
<accession>A0A0B2K2R0</accession>
<organism evidence="7 8">
    <name type="scientific">Anaerovibrio lipolyticus</name>
    <dbReference type="NCBI Taxonomy" id="82374"/>
    <lineage>
        <taxon>Bacteria</taxon>
        <taxon>Bacillati</taxon>
        <taxon>Bacillota</taxon>
        <taxon>Negativicutes</taxon>
        <taxon>Selenomonadales</taxon>
        <taxon>Selenomonadaceae</taxon>
        <taxon>Anaerovibrio</taxon>
    </lineage>
</organism>
<evidence type="ECO:0008006" key="9">
    <source>
        <dbReference type="Google" id="ProtNLM"/>
    </source>
</evidence>
<evidence type="ECO:0000256" key="5">
    <source>
        <dbReference type="ARBA" id="ARBA00022944"/>
    </source>
</evidence>
<dbReference type="STRING" id="82374.NZ47_04950"/>
<dbReference type="PANTHER" id="PTHR37316:SF3">
    <property type="entry name" value="TEICHOIC ACID GLYCEROL-PHOSPHATE TRANSFERASE"/>
    <property type="match status" value="1"/>
</dbReference>
<dbReference type="GO" id="GO:0019350">
    <property type="term" value="P:teichoic acid biosynthetic process"/>
    <property type="evidence" value="ECO:0007669"/>
    <property type="project" value="UniProtKB-KW"/>
</dbReference>
<reference evidence="7 8" key="1">
    <citation type="journal article" date="2013" name="PLoS ONE">
        <title>Identification and characterization of three novel lipases belonging to families II and V from Anaerovibrio lipolyticus 5ST.</title>
        <authorList>
            <person name="Prive F."/>
            <person name="Kaderbhai N.N."/>
            <person name="Girdwood S."/>
            <person name="Worgan H.J."/>
            <person name="Pinloche E."/>
            <person name="Scollan N.D."/>
            <person name="Huws S.A."/>
            <person name="Newbold C.J."/>
        </authorList>
    </citation>
    <scope>NUCLEOTIDE SEQUENCE [LARGE SCALE GENOMIC DNA]</scope>
    <source>
        <strain evidence="7 8">5S</strain>
    </source>
</reference>
<dbReference type="PANTHER" id="PTHR37316">
    <property type="entry name" value="TEICHOIC ACID GLYCEROL-PHOSPHATE PRIMASE"/>
    <property type="match status" value="1"/>
</dbReference>
<protein>
    <recommendedName>
        <fullName evidence="9">CDP-glycerol:poly(Glycerophosphate) glycerophosphotransferase</fullName>
    </recommendedName>
</protein>
<dbReference type="InterPro" id="IPR007554">
    <property type="entry name" value="Glycerophosphate_synth"/>
</dbReference>
<dbReference type="Gene3D" id="3.40.50.12580">
    <property type="match status" value="1"/>
</dbReference>
<dbReference type="InterPro" id="IPR043149">
    <property type="entry name" value="TagF_N"/>
</dbReference>
<name>A0A0B2K2R0_9FIRM</name>
<evidence type="ECO:0000256" key="6">
    <source>
        <dbReference type="ARBA" id="ARBA00023136"/>
    </source>
</evidence>
<dbReference type="AlphaFoldDB" id="A0A0B2K2R0"/>
<keyword evidence="6" id="KW-0472">Membrane</keyword>
<dbReference type="EMBL" id="JSCE01000095">
    <property type="protein sequence ID" value="KHM52422.1"/>
    <property type="molecule type" value="Genomic_DNA"/>
</dbReference>
<evidence type="ECO:0000256" key="2">
    <source>
        <dbReference type="ARBA" id="ARBA00010488"/>
    </source>
</evidence>
<dbReference type="InterPro" id="IPR051612">
    <property type="entry name" value="Teichoic_Acid_Biosynth"/>
</dbReference>
<keyword evidence="5" id="KW-0777">Teichoic acid biosynthesis</keyword>
<evidence type="ECO:0000256" key="1">
    <source>
        <dbReference type="ARBA" id="ARBA00004202"/>
    </source>
</evidence>
<keyword evidence="4" id="KW-0808">Transferase</keyword>
<comment type="subcellular location">
    <subcellularLocation>
        <location evidence="1">Cell membrane</location>
        <topology evidence="1">Peripheral membrane protein</topology>
    </subcellularLocation>
</comment>
<comment type="similarity">
    <text evidence="2">Belongs to the CDP-glycerol glycerophosphotransferase family.</text>
</comment>
<dbReference type="InterPro" id="IPR043148">
    <property type="entry name" value="TagF_C"/>
</dbReference>
<comment type="caution">
    <text evidence="7">The sequence shown here is derived from an EMBL/GenBank/DDBJ whole genome shotgun (WGS) entry which is preliminary data.</text>
</comment>
<dbReference type="Proteomes" id="UP000030993">
    <property type="component" value="Unassembled WGS sequence"/>
</dbReference>
<dbReference type="GO" id="GO:0047355">
    <property type="term" value="F:CDP-glycerol glycerophosphotransferase activity"/>
    <property type="evidence" value="ECO:0007669"/>
    <property type="project" value="InterPro"/>
</dbReference>
<evidence type="ECO:0000256" key="4">
    <source>
        <dbReference type="ARBA" id="ARBA00022679"/>
    </source>
</evidence>
<evidence type="ECO:0000313" key="7">
    <source>
        <dbReference type="EMBL" id="KHM52422.1"/>
    </source>
</evidence>
<sequence length="525" mass="61826">MQLRYMDEEAFTKIHDRPVYLVRNFRGCINDLCALYNILNDIQGVFDDEQYKYYRSCVIGERVVPLLDMKRIASLPENAVIILMGGNYKRDFIKLSESSGIGECFPVVYFFPNKEGRYAYSYRQKYEKKPLKNIIIFRSGEAASINIPGLDFYDNSRALFEYMLSEGYNEKYELVWLVHNPFAYEHKYQGIKNVLFLPYDGAFSEDKNVRDLYYKKFYLAKFFFFTDSYIFARNVREGQTRVQLWHGNGLKGRMNFTREADNYEYMPVVSELYADIHERIFGLRREQLLITGLPKEDWLFHPVAEWRMRFNVPLSKKYIFWLPTFRKTSDRALNGLADSSFKSRTGLPVVNDASLLKILNDVLCQEDVVLLIKLHPYQDRNAIEAGDFSNIVLLENRKLLWEDVQINELLGHADALISDYSSAAIDYLMLDRPIAFTIDDYEEYQESRGFHWQDIRNWLPGKEIFTFDDFVEFVHEIANDQDVDAQKRRELRSKFHKFADDKSCARVLKALGILQGEETVCKVNR</sequence>
<evidence type="ECO:0000256" key="3">
    <source>
        <dbReference type="ARBA" id="ARBA00022475"/>
    </source>
</evidence>
<evidence type="ECO:0000313" key="8">
    <source>
        <dbReference type="Proteomes" id="UP000030993"/>
    </source>
</evidence>
<keyword evidence="8" id="KW-1185">Reference proteome</keyword>
<dbReference type="Gene3D" id="3.40.50.11820">
    <property type="match status" value="1"/>
</dbReference>
<proteinExistence type="inferred from homology"/>
<dbReference type="RefSeq" id="WP_039207089.1">
    <property type="nucleotide sequence ID" value="NZ_JSCE01000095.1"/>
</dbReference>
<gene>
    <name evidence="7" type="ORF">NZ47_04950</name>
</gene>